<keyword evidence="3" id="KW-1133">Transmembrane helix</keyword>
<dbReference type="GO" id="GO:0003677">
    <property type="term" value="F:DNA binding"/>
    <property type="evidence" value="ECO:0007669"/>
    <property type="project" value="UniProtKB-UniRule"/>
</dbReference>
<keyword evidence="3" id="KW-0812">Transmembrane</keyword>
<dbReference type="InterPro" id="IPR009057">
    <property type="entry name" value="Homeodomain-like_sf"/>
</dbReference>
<feature type="transmembrane region" description="Helical" evidence="3">
    <location>
        <begin position="154"/>
        <end position="171"/>
    </location>
</feature>
<evidence type="ECO:0000313" key="5">
    <source>
        <dbReference type="EMBL" id="GGL49509.1"/>
    </source>
</evidence>
<evidence type="ECO:0000313" key="6">
    <source>
        <dbReference type="Proteomes" id="UP000654670"/>
    </source>
</evidence>
<gene>
    <name evidence="5" type="ORF">GCM10007968_12070</name>
</gene>
<feature type="DNA-binding region" description="H-T-H motif" evidence="2">
    <location>
        <begin position="34"/>
        <end position="53"/>
    </location>
</feature>
<feature type="domain" description="HTH tetR-type" evidence="4">
    <location>
        <begin position="11"/>
        <end position="71"/>
    </location>
</feature>
<dbReference type="InterPro" id="IPR001647">
    <property type="entry name" value="HTH_TetR"/>
</dbReference>
<evidence type="ECO:0000259" key="4">
    <source>
        <dbReference type="PROSITE" id="PS50977"/>
    </source>
</evidence>
<dbReference type="RefSeq" id="WP_188802189.1">
    <property type="nucleotide sequence ID" value="NZ_BMOK01000004.1"/>
</dbReference>
<keyword evidence="3" id="KW-0472">Membrane</keyword>
<dbReference type="PANTHER" id="PTHR43479:SF7">
    <property type="entry name" value="TETR-FAMILY TRANSCRIPTIONAL REGULATOR"/>
    <property type="match status" value="1"/>
</dbReference>
<evidence type="ECO:0000256" key="1">
    <source>
        <dbReference type="ARBA" id="ARBA00023125"/>
    </source>
</evidence>
<dbReference type="EMBL" id="BMOK01000004">
    <property type="protein sequence ID" value="GGL49509.1"/>
    <property type="molecule type" value="Genomic_DNA"/>
</dbReference>
<dbReference type="SUPFAM" id="SSF48498">
    <property type="entry name" value="Tetracyclin repressor-like, C-terminal domain"/>
    <property type="match status" value="1"/>
</dbReference>
<proteinExistence type="predicted"/>
<dbReference type="Pfam" id="PF14278">
    <property type="entry name" value="TetR_C_8"/>
    <property type="match status" value="1"/>
</dbReference>
<dbReference type="PROSITE" id="PS50977">
    <property type="entry name" value="HTH_TETR_2"/>
    <property type="match status" value="1"/>
</dbReference>
<protein>
    <submittedName>
        <fullName evidence="5">TetR family transcriptional regulator</fullName>
    </submittedName>
</protein>
<dbReference type="PANTHER" id="PTHR43479">
    <property type="entry name" value="ACREF/ENVCD OPERON REPRESSOR-RELATED"/>
    <property type="match status" value="1"/>
</dbReference>
<accession>A0A917S106</accession>
<comment type="caution">
    <text evidence="5">The sequence shown here is derived from an EMBL/GenBank/DDBJ whole genome shotgun (WGS) entry which is preliminary data.</text>
</comment>
<reference evidence="5" key="1">
    <citation type="journal article" date="2014" name="Int. J. Syst. Evol. Microbiol.">
        <title>Complete genome sequence of Corynebacterium casei LMG S-19264T (=DSM 44701T), isolated from a smear-ripened cheese.</title>
        <authorList>
            <consortium name="US DOE Joint Genome Institute (JGI-PGF)"/>
            <person name="Walter F."/>
            <person name="Albersmeier A."/>
            <person name="Kalinowski J."/>
            <person name="Ruckert C."/>
        </authorList>
    </citation>
    <scope>NUCLEOTIDE SEQUENCE</scope>
    <source>
        <strain evidence="5">JCM 15325</strain>
    </source>
</reference>
<name>A0A917S106_9BACL</name>
<dbReference type="InterPro" id="IPR036271">
    <property type="entry name" value="Tet_transcr_reg_TetR-rel_C_sf"/>
</dbReference>
<keyword evidence="1 2" id="KW-0238">DNA-binding</keyword>
<evidence type="ECO:0000256" key="2">
    <source>
        <dbReference type="PROSITE-ProRule" id="PRU00335"/>
    </source>
</evidence>
<dbReference type="Gene3D" id="1.10.357.10">
    <property type="entry name" value="Tetracycline Repressor, domain 2"/>
    <property type="match status" value="1"/>
</dbReference>
<dbReference type="InterPro" id="IPR050624">
    <property type="entry name" value="HTH-type_Tx_Regulator"/>
</dbReference>
<sequence>MNTLSTDLRAIKTRAAIQSHFIDLLLEKNFNEITVKDIARAANIGRGTFYLHYTDKFDLLGKLMDEGLKSATDNFQPKAYFKEGKVLPERLVGYALKMFDHFQEHERFYRAMLFNEGISSFRYRMQQSYLKKFRHEIQELSQANRMSDPITMEILPIFISSGMIGLVGWWFKNNMRISKEYMARKVFQVMTKGPLQVLGFAIDEEGEDELRKK</sequence>
<organism evidence="5 6">
    <name type="scientific">Sporolactobacillus putidus</name>
    <dbReference type="NCBI Taxonomy" id="492735"/>
    <lineage>
        <taxon>Bacteria</taxon>
        <taxon>Bacillati</taxon>
        <taxon>Bacillota</taxon>
        <taxon>Bacilli</taxon>
        <taxon>Bacillales</taxon>
        <taxon>Sporolactobacillaceae</taxon>
        <taxon>Sporolactobacillus</taxon>
    </lineage>
</organism>
<keyword evidence="6" id="KW-1185">Reference proteome</keyword>
<reference evidence="5" key="2">
    <citation type="submission" date="2020-09" db="EMBL/GenBank/DDBJ databases">
        <authorList>
            <person name="Sun Q."/>
            <person name="Ohkuma M."/>
        </authorList>
    </citation>
    <scope>NUCLEOTIDE SEQUENCE</scope>
    <source>
        <strain evidence="5">JCM 15325</strain>
    </source>
</reference>
<dbReference type="InterPro" id="IPR039532">
    <property type="entry name" value="TetR_C_Firmicutes"/>
</dbReference>
<dbReference type="AlphaFoldDB" id="A0A917S106"/>
<dbReference type="Proteomes" id="UP000654670">
    <property type="component" value="Unassembled WGS sequence"/>
</dbReference>
<dbReference type="SUPFAM" id="SSF46689">
    <property type="entry name" value="Homeodomain-like"/>
    <property type="match status" value="1"/>
</dbReference>
<dbReference type="Pfam" id="PF00440">
    <property type="entry name" value="TetR_N"/>
    <property type="match status" value="1"/>
</dbReference>
<evidence type="ECO:0000256" key="3">
    <source>
        <dbReference type="SAM" id="Phobius"/>
    </source>
</evidence>